<proteinExistence type="predicted"/>
<evidence type="ECO:0000256" key="1">
    <source>
        <dbReference type="SAM" id="MobiDB-lite"/>
    </source>
</evidence>
<name>A0A3L6RIX3_PANMI</name>
<dbReference type="EMBL" id="PQIB02000008">
    <property type="protein sequence ID" value="RLN04469.1"/>
    <property type="molecule type" value="Genomic_DNA"/>
</dbReference>
<accession>A0A3L6RIX3</accession>
<organism evidence="2 3">
    <name type="scientific">Panicum miliaceum</name>
    <name type="common">Proso millet</name>
    <name type="synonym">Broomcorn millet</name>
    <dbReference type="NCBI Taxonomy" id="4540"/>
    <lineage>
        <taxon>Eukaryota</taxon>
        <taxon>Viridiplantae</taxon>
        <taxon>Streptophyta</taxon>
        <taxon>Embryophyta</taxon>
        <taxon>Tracheophyta</taxon>
        <taxon>Spermatophyta</taxon>
        <taxon>Magnoliopsida</taxon>
        <taxon>Liliopsida</taxon>
        <taxon>Poales</taxon>
        <taxon>Poaceae</taxon>
        <taxon>PACMAD clade</taxon>
        <taxon>Panicoideae</taxon>
        <taxon>Panicodae</taxon>
        <taxon>Paniceae</taxon>
        <taxon>Panicinae</taxon>
        <taxon>Panicum</taxon>
        <taxon>Panicum sect. Panicum</taxon>
    </lineage>
</organism>
<sequence>MESSASAGHSYSGAGNIGHAVLPSIPMAEPDTVVESIAAAKIAVHVVSPSRSPSAPGIELVTGASTVSMVMEMPANSTMQTSEVPEAMAAQDPPTDQTTYVTHNLMMKNDLAPGDVRRL</sequence>
<dbReference type="Proteomes" id="UP000275267">
    <property type="component" value="Unassembled WGS sequence"/>
</dbReference>
<feature type="region of interest" description="Disordered" evidence="1">
    <location>
        <begin position="77"/>
        <end position="97"/>
    </location>
</feature>
<gene>
    <name evidence="2" type="ORF">C2845_PM13G26260</name>
</gene>
<evidence type="ECO:0000313" key="2">
    <source>
        <dbReference type="EMBL" id="RLN04469.1"/>
    </source>
</evidence>
<evidence type="ECO:0000313" key="3">
    <source>
        <dbReference type="Proteomes" id="UP000275267"/>
    </source>
</evidence>
<comment type="caution">
    <text evidence="2">The sequence shown here is derived from an EMBL/GenBank/DDBJ whole genome shotgun (WGS) entry which is preliminary data.</text>
</comment>
<keyword evidence="3" id="KW-1185">Reference proteome</keyword>
<protein>
    <submittedName>
        <fullName evidence="2">Uncharacterized protein</fullName>
    </submittedName>
</protein>
<dbReference type="AlphaFoldDB" id="A0A3L6RIX3"/>
<reference evidence="3" key="1">
    <citation type="journal article" date="2019" name="Nat. Commun.">
        <title>The genome of broomcorn millet.</title>
        <authorList>
            <person name="Zou C."/>
            <person name="Miki D."/>
            <person name="Li D."/>
            <person name="Tang Q."/>
            <person name="Xiao L."/>
            <person name="Rajput S."/>
            <person name="Deng P."/>
            <person name="Jia W."/>
            <person name="Huang R."/>
            <person name="Zhang M."/>
            <person name="Sun Y."/>
            <person name="Hu J."/>
            <person name="Fu X."/>
            <person name="Schnable P.S."/>
            <person name="Li F."/>
            <person name="Zhang H."/>
            <person name="Feng B."/>
            <person name="Zhu X."/>
            <person name="Liu R."/>
            <person name="Schnable J.C."/>
            <person name="Zhu J.-K."/>
            <person name="Zhang H."/>
        </authorList>
    </citation>
    <scope>NUCLEOTIDE SEQUENCE [LARGE SCALE GENOMIC DNA]</scope>
</reference>